<dbReference type="InterPro" id="IPR001810">
    <property type="entry name" value="F-box_dom"/>
</dbReference>
<evidence type="ECO:0000259" key="2">
    <source>
        <dbReference type="Pfam" id="PF00646"/>
    </source>
</evidence>
<organism evidence="3 4">
    <name type="scientific">Caenorhabditis nigoni</name>
    <dbReference type="NCBI Taxonomy" id="1611254"/>
    <lineage>
        <taxon>Eukaryota</taxon>
        <taxon>Metazoa</taxon>
        <taxon>Ecdysozoa</taxon>
        <taxon>Nematoda</taxon>
        <taxon>Chromadorea</taxon>
        <taxon>Rhabditida</taxon>
        <taxon>Rhabditina</taxon>
        <taxon>Rhabditomorpha</taxon>
        <taxon>Rhabditoidea</taxon>
        <taxon>Rhabditidae</taxon>
        <taxon>Peloderinae</taxon>
        <taxon>Caenorhabditis</taxon>
    </lineage>
</organism>
<sequence length="352" mass="41417">MASTLENLSIMTENLSMDPIYETNWCDMPEEIKLECIKKMGIKERLSMRCTAKAEKSFVDSQKFKFLWGQFHMSHFQLNLSWREPYIVKPFRNSIEAVEMTNYILKIGVFESASFYHRDLEAMNFTEPISAKFINFESCENKTVVDALRKLKDDVKSIEINAEGGINDYDFNEILAISHVQNVPYWHIADCYQADSLQKVAQIWIDVNSKIGTTFQVSRTWQGPRPSEFQRIFLEHFTDYIVSNTGKGVRIRTNNPDRHILLERGLDYNEDGDDEAEESYDQFYRLIVISAEMKESEYDNKCNKWICKIDYENFSENDDEQNIINGNHENIQNDDQVENRERNPDDEDDDDW</sequence>
<feature type="region of interest" description="Disordered" evidence="1">
    <location>
        <begin position="320"/>
        <end position="352"/>
    </location>
</feature>
<dbReference type="PANTHER" id="PTHR31006:SF3">
    <property type="entry name" value="F-BOX DOMAIN-CONTAINING PROTEIN-RELATED"/>
    <property type="match status" value="1"/>
</dbReference>
<dbReference type="OrthoDB" id="5911167at2759"/>
<dbReference type="PANTHER" id="PTHR31006">
    <property type="entry name" value="F-BOX DOMAIN-CONTAINING PROTEIN-RELATED-RELATED"/>
    <property type="match status" value="1"/>
</dbReference>
<comment type="caution">
    <text evidence="3">The sequence shown here is derived from an EMBL/GenBank/DDBJ whole genome shotgun (WGS) entry which is preliminary data.</text>
</comment>
<keyword evidence="4" id="KW-1185">Reference proteome</keyword>
<accession>A0A2G5TZJ2</accession>
<evidence type="ECO:0000313" key="4">
    <source>
        <dbReference type="Proteomes" id="UP000230233"/>
    </source>
</evidence>
<protein>
    <recommendedName>
        <fullName evidence="2">F-box domain-containing protein</fullName>
    </recommendedName>
</protein>
<dbReference type="AlphaFoldDB" id="A0A2G5TZJ2"/>
<evidence type="ECO:0000313" key="3">
    <source>
        <dbReference type="EMBL" id="PIC32663.1"/>
    </source>
</evidence>
<dbReference type="Proteomes" id="UP000230233">
    <property type="component" value="Chromosome IV"/>
</dbReference>
<proteinExistence type="predicted"/>
<dbReference type="Pfam" id="PF00646">
    <property type="entry name" value="F-box"/>
    <property type="match status" value="1"/>
</dbReference>
<reference evidence="4" key="1">
    <citation type="submission" date="2017-10" db="EMBL/GenBank/DDBJ databases">
        <title>Rapid genome shrinkage in a self-fertile nematode reveals novel sperm competition proteins.</title>
        <authorList>
            <person name="Yin D."/>
            <person name="Schwarz E.M."/>
            <person name="Thomas C.G."/>
            <person name="Felde R.L."/>
            <person name="Korf I.F."/>
            <person name="Cutter A.D."/>
            <person name="Schartner C.M."/>
            <person name="Ralston E.J."/>
            <person name="Meyer B.J."/>
            <person name="Haag E.S."/>
        </authorList>
    </citation>
    <scope>NUCLEOTIDE SEQUENCE [LARGE SCALE GENOMIC DNA]</scope>
    <source>
        <strain evidence="4">JU1422</strain>
    </source>
</reference>
<feature type="compositionally biased region" description="Polar residues" evidence="1">
    <location>
        <begin position="322"/>
        <end position="334"/>
    </location>
</feature>
<dbReference type="EMBL" id="PDUG01000004">
    <property type="protein sequence ID" value="PIC32663.1"/>
    <property type="molecule type" value="Genomic_DNA"/>
</dbReference>
<gene>
    <name evidence="3" type="primary">Cnig_chr_IV.g12904</name>
    <name evidence="3" type="ORF">B9Z55_012904</name>
</gene>
<evidence type="ECO:0000256" key="1">
    <source>
        <dbReference type="SAM" id="MobiDB-lite"/>
    </source>
</evidence>
<name>A0A2G5TZJ2_9PELO</name>
<dbReference type="InterPro" id="IPR042317">
    <property type="entry name" value="She-1-like"/>
</dbReference>
<feature type="domain" description="F-box" evidence="2">
    <location>
        <begin position="25"/>
        <end position="66"/>
    </location>
</feature>